<gene>
    <name evidence="1" type="ORF">ACFPN2_09075</name>
</gene>
<evidence type="ECO:0000313" key="2">
    <source>
        <dbReference type="Proteomes" id="UP001595904"/>
    </source>
</evidence>
<proteinExistence type="predicted"/>
<comment type="caution">
    <text evidence="1">The sequence shown here is derived from an EMBL/GenBank/DDBJ whole genome shotgun (WGS) entry which is preliminary data.</text>
</comment>
<name>A0ABV8SPI2_9GAMM</name>
<accession>A0ABV8SPI2</accession>
<dbReference type="EMBL" id="JBHSDU010000003">
    <property type="protein sequence ID" value="MFC4309230.1"/>
    <property type="molecule type" value="Genomic_DNA"/>
</dbReference>
<organism evidence="1 2">
    <name type="scientific">Steroidobacter flavus</name>
    <dbReference type="NCBI Taxonomy" id="1842136"/>
    <lineage>
        <taxon>Bacteria</taxon>
        <taxon>Pseudomonadati</taxon>
        <taxon>Pseudomonadota</taxon>
        <taxon>Gammaproteobacteria</taxon>
        <taxon>Steroidobacterales</taxon>
        <taxon>Steroidobacteraceae</taxon>
        <taxon>Steroidobacter</taxon>
    </lineage>
</organism>
<dbReference type="RefSeq" id="WP_380596291.1">
    <property type="nucleotide sequence ID" value="NZ_JBHSDU010000003.1"/>
</dbReference>
<keyword evidence="2" id="KW-1185">Reference proteome</keyword>
<dbReference type="Proteomes" id="UP001595904">
    <property type="component" value="Unassembled WGS sequence"/>
</dbReference>
<reference evidence="2" key="1">
    <citation type="journal article" date="2019" name="Int. J. Syst. Evol. Microbiol.">
        <title>The Global Catalogue of Microorganisms (GCM) 10K type strain sequencing project: providing services to taxonomists for standard genome sequencing and annotation.</title>
        <authorList>
            <consortium name="The Broad Institute Genomics Platform"/>
            <consortium name="The Broad Institute Genome Sequencing Center for Infectious Disease"/>
            <person name="Wu L."/>
            <person name="Ma J."/>
        </authorList>
    </citation>
    <scope>NUCLEOTIDE SEQUENCE [LARGE SCALE GENOMIC DNA]</scope>
    <source>
        <strain evidence="2">CGMCC 1.10759</strain>
    </source>
</reference>
<protein>
    <submittedName>
        <fullName evidence="1">Uncharacterized protein</fullName>
    </submittedName>
</protein>
<sequence>MEPLLSIIVAVARVFGHQALDETTRRTIGELWEHAKQIIVTKFGTAHLAPRLMDEMRRQPTMSAAEHVAAQLTALNVTNDPEVARVFRELAALAQGARDDAPSTVGIPQVRKAWAADRRA</sequence>
<evidence type="ECO:0000313" key="1">
    <source>
        <dbReference type="EMBL" id="MFC4309230.1"/>
    </source>
</evidence>